<dbReference type="Proteomes" id="UP001198571">
    <property type="component" value="Unassembled WGS sequence"/>
</dbReference>
<dbReference type="Pfam" id="PF08479">
    <property type="entry name" value="POTRA_2"/>
    <property type="match status" value="1"/>
</dbReference>
<dbReference type="PANTHER" id="PTHR34597">
    <property type="entry name" value="SLR1661 PROTEIN"/>
    <property type="match status" value="1"/>
</dbReference>
<dbReference type="InterPro" id="IPR051544">
    <property type="entry name" value="TPS_OM_transporter"/>
</dbReference>
<keyword evidence="1" id="KW-0472">Membrane</keyword>
<evidence type="ECO:0000259" key="6">
    <source>
        <dbReference type="Pfam" id="PF08479"/>
    </source>
</evidence>
<dbReference type="InterPro" id="IPR005565">
    <property type="entry name" value="Hemolysn_activator_HlyB_C"/>
</dbReference>
<sequence length="503" mass="53755">MIRPIAFAFALLLSLPARAEEPAFTLKRIDTPASSYLTAEDLAGVTAGYLNRPLTFGDLEQMMAHLQALYAAAGVPTAEAVLPAQDIVDGVLRVDLVEARVEQIDIRSNGTTRPEFFRRALSLREGEKPDYARLERDLRVLALSHDLAPGLDFAPGAQGGGTRVVVTGNEPKALRYAFTLDNHGRADTGKARLHGTAQWSSLTGWRDRLGLNVTRSDGAWSAAVSYDRPVGPNGGRLVLGLHGSNSQVIGGVFSDVQIVSDSMGFSLGYRLPVSMAHDRSLYATFGMTHDRTDSTISGVQFADTTLNEITAELSYRRTLPLMELGGSARLRAGQAQSAGSSLTDGGYGVLQLTGFANRRISQGFALTAAVDAQLASKLHLPVARQFGVGGTEILRGYPSDVRAAPEAIALRLQLVRLDPYSFFDDRLGIQPYAFVDAAMLRSSASTGSRSTAADRLLSAGIGATFTLDDRYALHALIGAPLRETTGFTEGRKPVALLGLSASF</sequence>
<gene>
    <name evidence="7" type="ORF">H0485_11930</name>
</gene>
<feature type="chain" id="PRO_5045286173" evidence="4">
    <location>
        <begin position="20"/>
        <end position="503"/>
    </location>
</feature>
<protein>
    <submittedName>
        <fullName evidence="7">ShlB/FhaC/HecB family hemolysin secretion/activation protein</fullName>
    </submittedName>
</protein>
<evidence type="ECO:0000313" key="8">
    <source>
        <dbReference type="Proteomes" id="UP001198571"/>
    </source>
</evidence>
<feature type="domain" description="Haemolysin activator HlyB C-terminal" evidence="5">
    <location>
        <begin position="160"/>
        <end position="464"/>
    </location>
</feature>
<keyword evidence="8" id="KW-1185">Reference proteome</keyword>
<dbReference type="PANTHER" id="PTHR34597:SF1">
    <property type="entry name" value="HEME_HEMOPEXIN TRANSPORTER PROTEIN HUXB"/>
    <property type="match status" value="1"/>
</dbReference>
<dbReference type="RefSeq" id="WP_226935831.1">
    <property type="nucleotide sequence ID" value="NZ_JACDXX010000010.1"/>
</dbReference>
<keyword evidence="1" id="KW-1134">Transmembrane beta strand</keyword>
<evidence type="ECO:0000256" key="2">
    <source>
        <dbReference type="ARBA" id="ARBA00022692"/>
    </source>
</evidence>
<dbReference type="Gene3D" id="3.10.20.310">
    <property type="entry name" value="membrane protein fhac"/>
    <property type="match status" value="1"/>
</dbReference>
<dbReference type="Gene3D" id="2.40.160.50">
    <property type="entry name" value="membrane protein fhac: a member of the omp85/tpsb transporter family"/>
    <property type="match status" value="1"/>
</dbReference>
<keyword evidence="3" id="KW-0998">Cell outer membrane</keyword>
<comment type="caution">
    <text evidence="7">The sequence shown here is derived from an EMBL/GenBank/DDBJ whole genome shotgun (WGS) entry which is preliminary data.</text>
</comment>
<evidence type="ECO:0000259" key="5">
    <source>
        <dbReference type="Pfam" id="PF03865"/>
    </source>
</evidence>
<evidence type="ECO:0000256" key="1">
    <source>
        <dbReference type="ARBA" id="ARBA00022452"/>
    </source>
</evidence>
<evidence type="ECO:0000256" key="3">
    <source>
        <dbReference type="ARBA" id="ARBA00023237"/>
    </source>
</evidence>
<keyword evidence="2" id="KW-0812">Transmembrane</keyword>
<dbReference type="InterPro" id="IPR013686">
    <property type="entry name" value="Polypept-transport_assoc_ShlB"/>
</dbReference>
<dbReference type="Pfam" id="PF03865">
    <property type="entry name" value="ShlB"/>
    <property type="match status" value="1"/>
</dbReference>
<feature type="domain" description="Polypeptide-transport-associated ShlB-type" evidence="6">
    <location>
        <begin position="24"/>
        <end position="98"/>
    </location>
</feature>
<dbReference type="EMBL" id="JACDXX010000010">
    <property type="protein sequence ID" value="MCB5410702.1"/>
    <property type="molecule type" value="Genomic_DNA"/>
</dbReference>
<feature type="signal peptide" evidence="4">
    <location>
        <begin position="1"/>
        <end position="19"/>
    </location>
</feature>
<reference evidence="7 8" key="1">
    <citation type="submission" date="2020-07" db="EMBL/GenBank/DDBJ databases">
        <title>Pseudogemmobacter sp. nov., isolated from poultry manure in Taiwan.</title>
        <authorList>
            <person name="Lin S.-Y."/>
            <person name="Tang Y.-S."/>
            <person name="Young C.-C."/>
        </authorList>
    </citation>
    <scope>NUCLEOTIDE SEQUENCE [LARGE SCALE GENOMIC DNA]</scope>
    <source>
        <strain evidence="7 8">CC-YST710</strain>
    </source>
</reference>
<accession>A0ABS8CMS2</accession>
<evidence type="ECO:0000313" key="7">
    <source>
        <dbReference type="EMBL" id="MCB5410702.1"/>
    </source>
</evidence>
<organism evidence="7 8">
    <name type="scientific">Pseudogemmobacter faecipullorum</name>
    <dbReference type="NCBI Taxonomy" id="2755041"/>
    <lineage>
        <taxon>Bacteria</taxon>
        <taxon>Pseudomonadati</taxon>
        <taxon>Pseudomonadota</taxon>
        <taxon>Alphaproteobacteria</taxon>
        <taxon>Rhodobacterales</taxon>
        <taxon>Paracoccaceae</taxon>
        <taxon>Pseudogemmobacter</taxon>
    </lineage>
</organism>
<proteinExistence type="predicted"/>
<keyword evidence="4" id="KW-0732">Signal</keyword>
<name>A0ABS8CMS2_9RHOB</name>
<evidence type="ECO:0000256" key="4">
    <source>
        <dbReference type="SAM" id="SignalP"/>
    </source>
</evidence>